<dbReference type="GO" id="GO:0097175">
    <property type="term" value="P:1,6-anhydro-N-acetyl-beta-muramic acid catabolic process"/>
    <property type="evidence" value="ECO:0007669"/>
    <property type="project" value="UniProtKB-UniRule"/>
</dbReference>
<dbReference type="HAMAP" id="MF_01270">
    <property type="entry name" value="AnhMurNAc_kinase"/>
    <property type="match status" value="1"/>
</dbReference>
<dbReference type="OrthoDB" id="9763949at2"/>
<dbReference type="PANTHER" id="PTHR30605:SF0">
    <property type="entry name" value="ANHYDRO-N-ACETYLMURAMIC ACID KINASE"/>
    <property type="match status" value="1"/>
</dbReference>
<keyword evidence="1" id="KW-0808">Transferase</keyword>
<dbReference type="UniPathway" id="UPA00343"/>
<protein>
    <recommendedName>
        <fullName evidence="1">Anhydro-N-acetylmuramic acid kinase</fullName>
        <ecNumber evidence="1">2.7.1.170</ecNumber>
    </recommendedName>
    <alternativeName>
        <fullName evidence="1">AnhMurNAc kinase</fullName>
    </alternativeName>
</protein>
<evidence type="ECO:0000256" key="1">
    <source>
        <dbReference type="HAMAP-Rule" id="MF_01270"/>
    </source>
</evidence>
<proteinExistence type="inferred from homology"/>
<keyword evidence="1" id="KW-0067">ATP-binding</keyword>
<comment type="pathway">
    <text evidence="1">Cell wall biogenesis; peptidoglycan recycling.</text>
</comment>
<dbReference type="GO" id="GO:0005524">
    <property type="term" value="F:ATP binding"/>
    <property type="evidence" value="ECO:0007669"/>
    <property type="project" value="UniProtKB-UniRule"/>
</dbReference>
<dbReference type="Gene3D" id="3.30.420.40">
    <property type="match status" value="2"/>
</dbReference>
<dbReference type="Pfam" id="PF03702">
    <property type="entry name" value="AnmK"/>
    <property type="match status" value="1"/>
</dbReference>
<keyword evidence="1" id="KW-0547">Nucleotide-binding</keyword>
<dbReference type="AlphaFoldDB" id="G4QA36"/>
<name>G4QA36_TAYAM</name>
<comment type="pathway">
    <text evidence="1">Amino-sugar metabolism; 1,6-anhydro-N-acetylmuramate degradation.</text>
</comment>
<keyword evidence="3" id="KW-1185">Reference proteome</keyword>
<keyword evidence="1 2" id="KW-0418">Kinase</keyword>
<dbReference type="InterPro" id="IPR043129">
    <property type="entry name" value="ATPase_NBD"/>
</dbReference>
<dbReference type="HOGENOM" id="CLU_038782_0_0_4"/>
<comment type="function">
    <text evidence="1">Catalyzes the specific phosphorylation of 1,6-anhydro-N-acetylmuramic acid (anhMurNAc) with the simultaneous cleavage of the 1,6-anhydro ring, generating MurNAc-6-P. Is required for the utilization of anhMurNAc either imported from the medium or derived from its own cell wall murein, and thus plays a role in cell wall recycling.</text>
</comment>
<dbReference type="GO" id="GO:0016301">
    <property type="term" value="F:kinase activity"/>
    <property type="evidence" value="ECO:0007669"/>
    <property type="project" value="UniProtKB-KW"/>
</dbReference>
<dbReference type="Proteomes" id="UP000009284">
    <property type="component" value="Chromosome"/>
</dbReference>
<dbReference type="InterPro" id="IPR005338">
    <property type="entry name" value="Anhydro_N_Ac-Mur_kinase"/>
</dbReference>
<comment type="similarity">
    <text evidence="1">Belongs to the anhydro-N-acetylmuramic acid kinase family.</text>
</comment>
<keyword evidence="1" id="KW-0119">Carbohydrate metabolism</keyword>
<reference key="1">
    <citation type="submission" date="2011-09" db="EMBL/GenBank/DDBJ databases">
        <title>Genomic characterization of the Taylorella genus.</title>
        <authorList>
            <person name="Hebert L."/>
            <person name="Moumen B."/>
            <person name="Pons N."/>
            <person name="Duquesne F."/>
            <person name="Breuil M.-F."/>
            <person name="Goux D."/>
            <person name="Batto J.-M."/>
            <person name="Renault P."/>
            <person name="Laugier C."/>
            <person name="Petry S."/>
        </authorList>
    </citation>
    <scope>NUCLEOTIDE SEQUENCE</scope>
    <source>
        <strain>MCE3</strain>
    </source>
</reference>
<dbReference type="UniPathway" id="UPA00544"/>
<dbReference type="SUPFAM" id="SSF53067">
    <property type="entry name" value="Actin-like ATPase domain"/>
    <property type="match status" value="1"/>
</dbReference>
<comment type="catalytic activity">
    <reaction evidence="1">
        <text>1,6-anhydro-N-acetyl-beta-muramate + ATP + H2O = N-acetyl-D-muramate 6-phosphate + ADP + H(+)</text>
        <dbReference type="Rhea" id="RHEA:24952"/>
        <dbReference type="ChEBI" id="CHEBI:15377"/>
        <dbReference type="ChEBI" id="CHEBI:15378"/>
        <dbReference type="ChEBI" id="CHEBI:30616"/>
        <dbReference type="ChEBI" id="CHEBI:58690"/>
        <dbReference type="ChEBI" id="CHEBI:58722"/>
        <dbReference type="ChEBI" id="CHEBI:456216"/>
        <dbReference type="EC" id="2.7.1.170"/>
    </reaction>
</comment>
<dbReference type="STRING" id="1008459.TASI_1369"/>
<evidence type="ECO:0000313" key="2">
    <source>
        <dbReference type="EMBL" id="AEP37109.1"/>
    </source>
</evidence>
<dbReference type="KEGG" id="tas:TASI_1369"/>
<dbReference type="EC" id="2.7.1.170" evidence="1"/>
<evidence type="ECO:0000313" key="3">
    <source>
        <dbReference type="Proteomes" id="UP000009284"/>
    </source>
</evidence>
<dbReference type="PANTHER" id="PTHR30605">
    <property type="entry name" value="ANHYDRO-N-ACETYLMURAMIC ACID KINASE"/>
    <property type="match status" value="1"/>
</dbReference>
<dbReference type="eggNOG" id="COG2377">
    <property type="taxonomic scope" value="Bacteria"/>
</dbReference>
<dbReference type="NCBIfam" id="NF007139">
    <property type="entry name" value="PRK09585.1-3"/>
    <property type="match status" value="1"/>
</dbReference>
<dbReference type="GO" id="GO:0006040">
    <property type="term" value="P:amino sugar metabolic process"/>
    <property type="evidence" value="ECO:0007669"/>
    <property type="project" value="InterPro"/>
</dbReference>
<dbReference type="GO" id="GO:0009254">
    <property type="term" value="P:peptidoglycan turnover"/>
    <property type="evidence" value="ECO:0007669"/>
    <property type="project" value="UniProtKB-UniRule"/>
</dbReference>
<dbReference type="EMBL" id="CP003059">
    <property type="protein sequence ID" value="AEP37109.1"/>
    <property type="molecule type" value="Genomic_DNA"/>
</dbReference>
<gene>
    <name evidence="1" type="primary">anmK</name>
    <name evidence="2" type="ordered locus">TASI_1369</name>
</gene>
<accession>G4QA36</accession>
<feature type="binding site" evidence="1">
    <location>
        <begin position="13"/>
        <end position="20"/>
    </location>
    <ligand>
        <name>ATP</name>
        <dbReference type="ChEBI" id="CHEBI:30616"/>
    </ligand>
</feature>
<sequence>MAMHQYFIGLMSGTSTDGVDGVVCKISSPEDLEFLGHAYIPFNDSLRERILKLNTPSFDEINSMHLVGMELIKAYEKCVQKLLTEHNLQAEQIRAIGAHGQTVRHNPKIGLTLQINNPALLAEKTHIDVVSDFRNADIAAGGEGAPLVPAFHKHFFKSRIPVAVLNLGGFANISVIEENSVVGFDIGPCNALMDLWIQMHKGQCFDKEGKWGGSGHCHNGLLNKLYTHPFFSLLPPKSTGRDDFNIYWLNENLTNFKDLEPVDIMATLRELTVHSILECTEKLDSSIKTIYVCGGGVFNKALMDGLNQNADRQFISVEEMGINPMTVEALAFAWLAYLNVNRISLDLREITRAQRPKILGSLYPY</sequence>
<reference evidence="2 3" key="2">
    <citation type="journal article" date="2012" name="PLoS ONE">
        <title>Genomic characterization of the taylorella genus.</title>
        <authorList>
            <person name="Hebert L."/>
            <person name="Moumen B."/>
            <person name="Pons N."/>
            <person name="Duquesne F."/>
            <person name="Breuil M.F."/>
            <person name="Goux D."/>
            <person name="Batto J.M."/>
            <person name="Laugier C."/>
            <person name="Renault P."/>
            <person name="Petry S."/>
        </authorList>
    </citation>
    <scope>NUCLEOTIDE SEQUENCE [LARGE SCALE GENOMIC DNA]</scope>
    <source>
        <strain evidence="2 3">MCE3</strain>
    </source>
</reference>
<dbReference type="GO" id="GO:0016773">
    <property type="term" value="F:phosphotransferase activity, alcohol group as acceptor"/>
    <property type="evidence" value="ECO:0007669"/>
    <property type="project" value="UniProtKB-UniRule"/>
</dbReference>
<organism evidence="2 3">
    <name type="scientific">Taylorella asinigenitalis (strain MCE3)</name>
    <dbReference type="NCBI Taxonomy" id="1008459"/>
    <lineage>
        <taxon>Bacteria</taxon>
        <taxon>Pseudomonadati</taxon>
        <taxon>Pseudomonadota</taxon>
        <taxon>Betaproteobacteria</taxon>
        <taxon>Burkholderiales</taxon>
        <taxon>Alcaligenaceae</taxon>
        <taxon>Taylorella</taxon>
    </lineage>
</organism>